<keyword evidence="3" id="KW-0472">Membrane</keyword>
<feature type="compositionally biased region" description="Polar residues" evidence="2">
    <location>
        <begin position="453"/>
        <end position="473"/>
    </location>
</feature>
<protein>
    <recommendedName>
        <fullName evidence="4">Septin-type G domain-containing protein</fullName>
    </recommendedName>
</protein>
<name>A0A6A6UKJ2_9PEZI</name>
<comment type="similarity">
    <text evidence="1">Belongs to the TRAFAC class TrmE-Era-EngA-EngB-Septin-like GTPase superfamily. Septin GTPase family.</text>
</comment>
<dbReference type="InterPro" id="IPR030379">
    <property type="entry name" value="G_SEPTIN_dom"/>
</dbReference>
<organism evidence="5 6">
    <name type="scientific">Microthyrium microscopicum</name>
    <dbReference type="NCBI Taxonomy" id="703497"/>
    <lineage>
        <taxon>Eukaryota</taxon>
        <taxon>Fungi</taxon>
        <taxon>Dikarya</taxon>
        <taxon>Ascomycota</taxon>
        <taxon>Pezizomycotina</taxon>
        <taxon>Dothideomycetes</taxon>
        <taxon>Dothideomycetes incertae sedis</taxon>
        <taxon>Microthyriales</taxon>
        <taxon>Microthyriaceae</taxon>
        <taxon>Microthyrium</taxon>
    </lineage>
</organism>
<keyword evidence="1" id="KW-0342">GTP-binding</keyword>
<evidence type="ECO:0000313" key="6">
    <source>
        <dbReference type="Proteomes" id="UP000799302"/>
    </source>
</evidence>
<dbReference type="GO" id="GO:0005525">
    <property type="term" value="F:GTP binding"/>
    <property type="evidence" value="ECO:0007669"/>
    <property type="project" value="UniProtKB-KW"/>
</dbReference>
<keyword evidence="6" id="KW-1185">Reference proteome</keyword>
<dbReference type="Gene3D" id="3.40.50.300">
    <property type="entry name" value="P-loop containing nucleotide triphosphate hydrolases"/>
    <property type="match status" value="1"/>
</dbReference>
<gene>
    <name evidence="5" type="ORF">BT63DRAFT_423601</name>
</gene>
<reference evidence="5" key="1">
    <citation type="journal article" date="2020" name="Stud. Mycol.">
        <title>101 Dothideomycetes genomes: a test case for predicting lifestyles and emergence of pathogens.</title>
        <authorList>
            <person name="Haridas S."/>
            <person name="Albert R."/>
            <person name="Binder M."/>
            <person name="Bloem J."/>
            <person name="Labutti K."/>
            <person name="Salamov A."/>
            <person name="Andreopoulos B."/>
            <person name="Baker S."/>
            <person name="Barry K."/>
            <person name="Bills G."/>
            <person name="Bluhm B."/>
            <person name="Cannon C."/>
            <person name="Castanera R."/>
            <person name="Culley D."/>
            <person name="Daum C."/>
            <person name="Ezra D."/>
            <person name="Gonzalez J."/>
            <person name="Henrissat B."/>
            <person name="Kuo A."/>
            <person name="Liang C."/>
            <person name="Lipzen A."/>
            <person name="Lutzoni F."/>
            <person name="Magnuson J."/>
            <person name="Mondo S."/>
            <person name="Nolan M."/>
            <person name="Ohm R."/>
            <person name="Pangilinan J."/>
            <person name="Park H.-J."/>
            <person name="Ramirez L."/>
            <person name="Alfaro M."/>
            <person name="Sun H."/>
            <person name="Tritt A."/>
            <person name="Yoshinaga Y."/>
            <person name="Zwiers L.-H."/>
            <person name="Turgeon B."/>
            <person name="Goodwin S."/>
            <person name="Spatafora J."/>
            <person name="Crous P."/>
            <person name="Grigoriev I."/>
        </authorList>
    </citation>
    <scope>NUCLEOTIDE SEQUENCE</scope>
    <source>
        <strain evidence="5">CBS 115976</strain>
    </source>
</reference>
<dbReference type="Pfam" id="PF00735">
    <property type="entry name" value="Septin"/>
    <property type="match status" value="1"/>
</dbReference>
<keyword evidence="1" id="KW-0547">Nucleotide-binding</keyword>
<feature type="domain" description="Septin-type G" evidence="4">
    <location>
        <begin position="230"/>
        <end position="550"/>
    </location>
</feature>
<dbReference type="AlphaFoldDB" id="A0A6A6UKJ2"/>
<keyword evidence="3" id="KW-0812">Transmembrane</keyword>
<accession>A0A6A6UKJ2</accession>
<dbReference type="OrthoDB" id="4150765at2759"/>
<evidence type="ECO:0000256" key="1">
    <source>
        <dbReference type="RuleBase" id="RU004560"/>
    </source>
</evidence>
<evidence type="ECO:0000259" key="4">
    <source>
        <dbReference type="PROSITE" id="PS51719"/>
    </source>
</evidence>
<dbReference type="InterPro" id="IPR027417">
    <property type="entry name" value="P-loop_NTPase"/>
</dbReference>
<dbReference type="EMBL" id="MU004233">
    <property type="protein sequence ID" value="KAF2671404.1"/>
    <property type="molecule type" value="Genomic_DNA"/>
</dbReference>
<dbReference type="SUPFAM" id="SSF52540">
    <property type="entry name" value="P-loop containing nucleoside triphosphate hydrolases"/>
    <property type="match status" value="1"/>
</dbReference>
<evidence type="ECO:0000256" key="3">
    <source>
        <dbReference type="SAM" id="Phobius"/>
    </source>
</evidence>
<dbReference type="PROSITE" id="PS51719">
    <property type="entry name" value="G_SEPTIN"/>
    <property type="match status" value="1"/>
</dbReference>
<feature type="compositionally biased region" description="Low complexity" evidence="2">
    <location>
        <begin position="58"/>
        <end position="70"/>
    </location>
</feature>
<feature type="transmembrane region" description="Helical" evidence="3">
    <location>
        <begin position="704"/>
        <end position="727"/>
    </location>
</feature>
<sequence length="738" mass="79805">MRPAPGADASPPRPRKASLVDVTTQSPTIPVGEPTAFFLASGSELESKGEAQTEEDASAAAEPESAQDSQMLPKNSVFGVQSLSDALSDAFGPSSTPALDATKDDAISPTASEESKDEDAPESGASTDHPSPLPGRVRARSNAPSLSHPLTPLQTASPAVWSTAMPSTPKSLSLSLHLSDADDIDSRADDSSDVASRFGFAGGSHNSGVELIMPSLSLPDRRPFTERGKRMGRLRICVAGRKGVGKTSLLSALVKQCEDIVHIDPVAARTRTKGSNKVAHFLASTKAYPSWWSESMEESNVLRRRRSGTDDVVLERNLCFVDIPGSTKNDNDLDVEADPAAKYIEDNLWYTESTAGMTDVERLNLVSGRGGTLVDVVLFLFSEEKYLDDELDVFRHLASLTNVIPLIAKADQLTEAEQKQFKLRILGGLQHRTKPFLFGSSVHDAMDSLLDEPSSSTSDHEPSTPSVSNSMNQLPTKKAAIPPFAISSLTGSDALEMDASLLMASTYSPPLLSSELSDLVSTLFDPESMLWLRHSAASKYLSWRARQLAAARSAITSTDMTTIDPFRRTRSSGNRSGSLVNSSHRRRSEPVPRWPADFRDVSVLDGLPNDQRARWLLQRVNEEVGRGNIGVVDAPSDLLSASQRPALTSSSSEGREVFGPVVSRRRGDLPTWARKGRGKRSALQDIDPADPLGLIRVWDGWGRVVAWGVGGGVMVGAVWVVVVRGWVSQGGTWERWWF</sequence>
<keyword evidence="3" id="KW-1133">Transmembrane helix</keyword>
<proteinExistence type="inferred from homology"/>
<dbReference type="PANTHER" id="PTHR18884">
    <property type="entry name" value="SEPTIN"/>
    <property type="match status" value="1"/>
</dbReference>
<feature type="region of interest" description="Disordered" evidence="2">
    <location>
        <begin position="1"/>
        <end position="153"/>
    </location>
</feature>
<feature type="region of interest" description="Disordered" evidence="2">
    <location>
        <begin position="449"/>
        <end position="473"/>
    </location>
</feature>
<feature type="region of interest" description="Disordered" evidence="2">
    <location>
        <begin position="562"/>
        <end position="591"/>
    </location>
</feature>
<evidence type="ECO:0000256" key="2">
    <source>
        <dbReference type="SAM" id="MobiDB-lite"/>
    </source>
</evidence>
<dbReference type="Proteomes" id="UP000799302">
    <property type="component" value="Unassembled WGS sequence"/>
</dbReference>
<evidence type="ECO:0000313" key="5">
    <source>
        <dbReference type="EMBL" id="KAF2671404.1"/>
    </source>
</evidence>